<feature type="region of interest" description="Disordered" evidence="1">
    <location>
        <begin position="1"/>
        <end position="29"/>
    </location>
</feature>
<accession>A0AB34J844</accession>
<protein>
    <submittedName>
        <fullName evidence="2">Uncharacterized protein</fullName>
    </submittedName>
</protein>
<gene>
    <name evidence="2" type="ORF">AB1Y20_003813</name>
</gene>
<name>A0AB34J844_PRYPA</name>
<keyword evidence="3" id="KW-1185">Reference proteome</keyword>
<sequence>MGADDGRRTRGARPHGQVARESRRETTRPCRSALPRLRRWRAHPSQWRVGCGSDEMIGPTMDFAEVLGELSVCELPWEQFAQGEWWGLPPVEVAPVVRPMPWASTSDALAIAAVFGVPPASSNMEVFQFLVGYCEPPPAWVEAQARTVNKLANSILNVTDEAEAVVEEKTVPEPAVSPVVMETASVQGTPTCEDAFAGVEAEHGDRCLNAPHTIALNVWNANTVLARAIVTRLEDEHVPI</sequence>
<comment type="caution">
    <text evidence="2">The sequence shown here is derived from an EMBL/GenBank/DDBJ whole genome shotgun (WGS) entry which is preliminary data.</text>
</comment>
<dbReference type="AlphaFoldDB" id="A0AB34J844"/>
<evidence type="ECO:0000313" key="3">
    <source>
        <dbReference type="Proteomes" id="UP001515480"/>
    </source>
</evidence>
<feature type="compositionally biased region" description="Basic and acidic residues" evidence="1">
    <location>
        <begin position="18"/>
        <end position="28"/>
    </location>
</feature>
<evidence type="ECO:0000313" key="2">
    <source>
        <dbReference type="EMBL" id="KAL1514726.1"/>
    </source>
</evidence>
<evidence type="ECO:0000256" key="1">
    <source>
        <dbReference type="SAM" id="MobiDB-lite"/>
    </source>
</evidence>
<reference evidence="2 3" key="1">
    <citation type="journal article" date="2024" name="Science">
        <title>Giant polyketide synthase enzymes in the biosynthesis of giant marine polyether toxins.</title>
        <authorList>
            <person name="Fallon T.R."/>
            <person name="Shende V.V."/>
            <person name="Wierzbicki I.H."/>
            <person name="Pendleton A.L."/>
            <person name="Watervoot N.F."/>
            <person name="Auber R.P."/>
            <person name="Gonzalez D.J."/>
            <person name="Wisecaver J.H."/>
            <person name="Moore B.S."/>
        </authorList>
    </citation>
    <scope>NUCLEOTIDE SEQUENCE [LARGE SCALE GENOMIC DNA]</scope>
    <source>
        <strain evidence="2 3">12B1</strain>
    </source>
</reference>
<organism evidence="2 3">
    <name type="scientific">Prymnesium parvum</name>
    <name type="common">Toxic golden alga</name>
    <dbReference type="NCBI Taxonomy" id="97485"/>
    <lineage>
        <taxon>Eukaryota</taxon>
        <taxon>Haptista</taxon>
        <taxon>Haptophyta</taxon>
        <taxon>Prymnesiophyceae</taxon>
        <taxon>Prymnesiales</taxon>
        <taxon>Prymnesiaceae</taxon>
        <taxon>Prymnesium</taxon>
    </lineage>
</organism>
<dbReference type="Proteomes" id="UP001515480">
    <property type="component" value="Unassembled WGS sequence"/>
</dbReference>
<dbReference type="EMBL" id="JBGBPQ010000012">
    <property type="protein sequence ID" value="KAL1514726.1"/>
    <property type="molecule type" value="Genomic_DNA"/>
</dbReference>
<proteinExistence type="predicted"/>